<evidence type="ECO:0000313" key="2">
    <source>
        <dbReference type="Proteomes" id="UP000728032"/>
    </source>
</evidence>
<dbReference type="AlphaFoldDB" id="A0A7R9LWM3"/>
<gene>
    <name evidence="1" type="ORF">ONB1V03_LOCUS7217</name>
</gene>
<sequence>MNDIKHVLNVMLLIEPNTGRLWKRMADKKSTKECFKAFRKDVKYFYDVLEEKSFNLNQTLNDEKDYLNVTMGHFKESMAEMDALYERCHPLKFRDDLCLKECEFLSSKFAKNALTVFQLMLVVERYESHKDNPKTLDQKEEVIL</sequence>
<proteinExistence type="predicted"/>
<dbReference type="OrthoDB" id="10400707at2759"/>
<keyword evidence="2" id="KW-1185">Reference proteome</keyword>
<protein>
    <submittedName>
        <fullName evidence="1">Uncharacterized protein</fullName>
    </submittedName>
</protein>
<reference evidence="1" key="1">
    <citation type="submission" date="2020-11" db="EMBL/GenBank/DDBJ databases">
        <authorList>
            <person name="Tran Van P."/>
        </authorList>
    </citation>
    <scope>NUCLEOTIDE SEQUENCE</scope>
</reference>
<evidence type="ECO:0000313" key="1">
    <source>
        <dbReference type="EMBL" id="CAD7649304.1"/>
    </source>
</evidence>
<dbReference type="EMBL" id="CAJPVJ010003567">
    <property type="protein sequence ID" value="CAG2167720.1"/>
    <property type="molecule type" value="Genomic_DNA"/>
</dbReference>
<organism evidence="1">
    <name type="scientific">Oppiella nova</name>
    <dbReference type="NCBI Taxonomy" id="334625"/>
    <lineage>
        <taxon>Eukaryota</taxon>
        <taxon>Metazoa</taxon>
        <taxon>Ecdysozoa</taxon>
        <taxon>Arthropoda</taxon>
        <taxon>Chelicerata</taxon>
        <taxon>Arachnida</taxon>
        <taxon>Acari</taxon>
        <taxon>Acariformes</taxon>
        <taxon>Sarcoptiformes</taxon>
        <taxon>Oribatida</taxon>
        <taxon>Brachypylina</taxon>
        <taxon>Oppioidea</taxon>
        <taxon>Oppiidae</taxon>
        <taxon>Oppiella</taxon>
    </lineage>
</organism>
<accession>A0A7R9LWM3</accession>
<dbReference type="EMBL" id="OC918392">
    <property type="protein sequence ID" value="CAD7649304.1"/>
    <property type="molecule type" value="Genomic_DNA"/>
</dbReference>
<name>A0A7R9LWM3_9ACAR</name>
<dbReference type="Proteomes" id="UP000728032">
    <property type="component" value="Unassembled WGS sequence"/>
</dbReference>